<evidence type="ECO:0000256" key="1">
    <source>
        <dbReference type="SAM" id="MobiDB-lite"/>
    </source>
</evidence>
<dbReference type="KEGG" id="ehx:EMIHUDRAFT_245388"/>
<dbReference type="PANTHER" id="PTHR34127">
    <property type="entry name" value="OS04G0405600 PROTEIN"/>
    <property type="match status" value="1"/>
</dbReference>
<accession>A0A0D3IXV7</accession>
<reference evidence="2" key="2">
    <citation type="submission" date="2024-10" db="UniProtKB">
        <authorList>
            <consortium name="EnsemblProtists"/>
        </authorList>
    </citation>
    <scope>IDENTIFICATION</scope>
</reference>
<sequence>MPPKALSRFTERGAGGCDPESAQRPGGQKLCQAAIRRSERAGGATYDSNEWWDARAAVEEEHVDEEERGPDSSSRWLRLAGCDVLPAPPGAPCNGVIHFVGGALVGSAPQQAYGPFLEGVSDAAGVCIVGTPCTGLETGLDHWQAASEILLLLGSDARLAEAIGPRRANVLLSFNNFPARQSVPLLEQAVGLGKDSGPVGALARFGAQNAAAVLAGNAGLGEALGAGASSGLRGAASAVRQGDFGERLSSGLGALGVGGVSGGGVASDLAGGLDQLASGLGWASELLGATSQRAAEAAAPASTGGLPLDDEFTPGPAETDEAVRRRYGVGRNLLVRFADDGIDQSSGLARLLQSRFTDEVTGIGGRLDFRKLEGTHVTPNAPRLPSDAEIRRILSAAGMPLDLADAVGGIREVASKAARERETASKTVADFVQSETQKAREG</sequence>
<keyword evidence="3" id="KW-1185">Reference proteome</keyword>
<dbReference type="RefSeq" id="XP_005768521.1">
    <property type="nucleotide sequence ID" value="XM_005768464.1"/>
</dbReference>
<dbReference type="PaxDb" id="2903-EOD16092"/>
<reference evidence="3" key="1">
    <citation type="journal article" date="2013" name="Nature">
        <title>Pan genome of the phytoplankton Emiliania underpins its global distribution.</title>
        <authorList>
            <person name="Read B.A."/>
            <person name="Kegel J."/>
            <person name="Klute M.J."/>
            <person name="Kuo A."/>
            <person name="Lefebvre S.C."/>
            <person name="Maumus F."/>
            <person name="Mayer C."/>
            <person name="Miller J."/>
            <person name="Monier A."/>
            <person name="Salamov A."/>
            <person name="Young J."/>
            <person name="Aguilar M."/>
            <person name="Claverie J.M."/>
            <person name="Frickenhaus S."/>
            <person name="Gonzalez K."/>
            <person name="Herman E.K."/>
            <person name="Lin Y.C."/>
            <person name="Napier J."/>
            <person name="Ogata H."/>
            <person name="Sarno A.F."/>
            <person name="Shmutz J."/>
            <person name="Schroeder D."/>
            <person name="de Vargas C."/>
            <person name="Verret F."/>
            <person name="von Dassow P."/>
            <person name="Valentin K."/>
            <person name="Van de Peer Y."/>
            <person name="Wheeler G."/>
            <person name="Dacks J.B."/>
            <person name="Delwiche C.F."/>
            <person name="Dyhrman S.T."/>
            <person name="Glockner G."/>
            <person name="John U."/>
            <person name="Richards T."/>
            <person name="Worden A.Z."/>
            <person name="Zhang X."/>
            <person name="Grigoriev I.V."/>
            <person name="Allen A.E."/>
            <person name="Bidle K."/>
            <person name="Borodovsky M."/>
            <person name="Bowler C."/>
            <person name="Brownlee C."/>
            <person name="Cock J.M."/>
            <person name="Elias M."/>
            <person name="Gladyshev V.N."/>
            <person name="Groth M."/>
            <person name="Guda C."/>
            <person name="Hadaegh A."/>
            <person name="Iglesias-Rodriguez M.D."/>
            <person name="Jenkins J."/>
            <person name="Jones B.M."/>
            <person name="Lawson T."/>
            <person name="Leese F."/>
            <person name="Lindquist E."/>
            <person name="Lobanov A."/>
            <person name="Lomsadze A."/>
            <person name="Malik S.B."/>
            <person name="Marsh M.E."/>
            <person name="Mackinder L."/>
            <person name="Mock T."/>
            <person name="Mueller-Roeber B."/>
            <person name="Pagarete A."/>
            <person name="Parker M."/>
            <person name="Probert I."/>
            <person name="Quesneville H."/>
            <person name="Raines C."/>
            <person name="Rensing S.A."/>
            <person name="Riano-Pachon D.M."/>
            <person name="Richier S."/>
            <person name="Rokitta S."/>
            <person name="Shiraiwa Y."/>
            <person name="Soanes D.M."/>
            <person name="van der Giezen M."/>
            <person name="Wahlund T.M."/>
            <person name="Williams B."/>
            <person name="Wilson W."/>
            <person name="Wolfe G."/>
            <person name="Wurch L.L."/>
        </authorList>
    </citation>
    <scope>NUCLEOTIDE SEQUENCE</scope>
</reference>
<dbReference type="InterPro" id="IPR010765">
    <property type="entry name" value="DUF1350"/>
</dbReference>
<evidence type="ECO:0000313" key="2">
    <source>
        <dbReference type="EnsemblProtists" id="EOD16092"/>
    </source>
</evidence>
<dbReference type="Proteomes" id="UP000013827">
    <property type="component" value="Unassembled WGS sequence"/>
</dbReference>
<dbReference type="Pfam" id="PF07082">
    <property type="entry name" value="DUF1350"/>
    <property type="match status" value="1"/>
</dbReference>
<dbReference type="ESTHER" id="emihu-r1c1v0">
    <property type="family name" value="Duf_1350"/>
</dbReference>
<dbReference type="HOGENOM" id="CLU_047079_1_1_1"/>
<name>A0A0D3IXV7_EMIH1</name>
<feature type="region of interest" description="Disordered" evidence="1">
    <location>
        <begin position="1"/>
        <end position="30"/>
    </location>
</feature>
<dbReference type="OMA" id="DTICESE"/>
<dbReference type="STRING" id="2903.R1C1V0"/>
<dbReference type="GeneID" id="17262241"/>
<dbReference type="AlphaFoldDB" id="A0A0D3IXV7"/>
<organism evidence="2 3">
    <name type="scientific">Emiliania huxleyi (strain CCMP1516)</name>
    <dbReference type="NCBI Taxonomy" id="280463"/>
    <lineage>
        <taxon>Eukaryota</taxon>
        <taxon>Haptista</taxon>
        <taxon>Haptophyta</taxon>
        <taxon>Prymnesiophyceae</taxon>
        <taxon>Isochrysidales</taxon>
        <taxon>Noelaerhabdaceae</taxon>
        <taxon>Emiliania</taxon>
    </lineage>
</organism>
<dbReference type="EnsemblProtists" id="EOD16092">
    <property type="protein sequence ID" value="EOD16092"/>
    <property type="gene ID" value="EMIHUDRAFT_245388"/>
</dbReference>
<proteinExistence type="predicted"/>
<dbReference type="PANTHER" id="PTHR34127:SF1">
    <property type="entry name" value="OS04G0405600 PROTEIN"/>
    <property type="match status" value="1"/>
</dbReference>
<feature type="region of interest" description="Disordered" evidence="1">
    <location>
        <begin position="418"/>
        <end position="442"/>
    </location>
</feature>
<protein>
    <submittedName>
        <fullName evidence="2">Uncharacterized protein</fullName>
    </submittedName>
</protein>
<evidence type="ECO:0000313" key="3">
    <source>
        <dbReference type="Proteomes" id="UP000013827"/>
    </source>
</evidence>